<evidence type="ECO:0000256" key="6">
    <source>
        <dbReference type="SAM" id="Phobius"/>
    </source>
</evidence>
<sequence>MLKAGADKEPGLKRNVNLFQAVMYGVGLILGAGIYVLIGDVAGIAGNAMWMSFIVAAVIAAFTGLSYAELSSMFPKSAAEYVFVKKAFRNNLGAFIAGWLITFVAIVSAAAVAVGFSWYLSSFFQQLDPVLSAVALVLVLSLVNFIGIRESVWMNTMFTLIELAGLALIVTAAVLLGSFSGVDYYATPPATSSPSSSFSLSAGAILSAAGLAFFAYFGFENLANIAEEAENASRTIPRALVISVAVTTGVYIIVAASAITLLGWERLSSSDAPLALAAEQTFGRAGVVTLSTIALFATANTVLMMLIAGSRIMFGMAREHALPSTLGRIHPTTRTPWIAVVLTMLLAIAVVVLSQGSISVIANISVFAIFIVYALVNLALIWLRYKQPELKRPFRSPVKIGWFPVLAGLGFVTSLSMLTQFDSTTMLAGIVAVAAGLASYAALKKYGKRQFQAQSKHESR</sequence>
<feature type="transmembrane region" description="Helical" evidence="6">
    <location>
        <begin position="21"/>
        <end position="38"/>
    </location>
</feature>
<dbReference type="Proteomes" id="UP000008037">
    <property type="component" value="Chromosome"/>
</dbReference>
<feature type="transmembrane region" description="Helical" evidence="6">
    <location>
        <begin position="130"/>
        <end position="148"/>
    </location>
</feature>
<keyword evidence="3 6" id="KW-0812">Transmembrane</keyword>
<keyword evidence="2" id="KW-1003">Cell membrane</keyword>
<dbReference type="STRING" id="1237085.Ngar_c01320"/>
<feature type="transmembrane region" description="Helical" evidence="6">
    <location>
        <begin position="360"/>
        <end position="380"/>
    </location>
</feature>
<dbReference type="GeneID" id="13796308"/>
<keyword evidence="5 6" id="KW-0472">Membrane</keyword>
<reference evidence="7 8" key="1">
    <citation type="journal article" date="2012" name="Environ. Microbiol.">
        <title>The genome of the ammonia-oxidizing Candidatus Nitrososphaera gargensis: insights into metabolic versatility and environmental adaptations.</title>
        <authorList>
            <person name="Spang A."/>
            <person name="Poehlein A."/>
            <person name="Offre P."/>
            <person name="Zumbragel S."/>
            <person name="Haider S."/>
            <person name="Rychlik N."/>
            <person name="Nowka B."/>
            <person name="Schmeisser C."/>
            <person name="Lebedeva E.V."/>
            <person name="Rattei T."/>
            <person name="Bohm C."/>
            <person name="Schmid M."/>
            <person name="Galushko A."/>
            <person name="Hatzenpichler R."/>
            <person name="Weinmaier T."/>
            <person name="Daniel R."/>
            <person name="Schleper C."/>
            <person name="Spieck E."/>
            <person name="Streit W."/>
            <person name="Wagner M."/>
        </authorList>
    </citation>
    <scope>NUCLEOTIDE SEQUENCE [LARGE SCALE GENOMIC DNA]</scope>
    <source>
        <strain evidence="8">Ga9.2</strain>
    </source>
</reference>
<dbReference type="BioCyc" id="CNIT1237085:G1324-132-MONOMER"/>
<protein>
    <submittedName>
        <fullName evidence="7">Putative amino acid transporter</fullName>
    </submittedName>
</protein>
<keyword evidence="4 6" id="KW-1133">Transmembrane helix</keyword>
<dbReference type="PIRSF" id="PIRSF006060">
    <property type="entry name" value="AA_transporter"/>
    <property type="match status" value="1"/>
</dbReference>
<dbReference type="InParanoid" id="K0IGY5"/>
<dbReference type="Pfam" id="PF13520">
    <property type="entry name" value="AA_permease_2"/>
    <property type="match status" value="1"/>
</dbReference>
<dbReference type="KEGG" id="nga:Ngar_c01320"/>
<evidence type="ECO:0000313" key="8">
    <source>
        <dbReference type="Proteomes" id="UP000008037"/>
    </source>
</evidence>
<dbReference type="FunCoup" id="K0IGY5">
    <property type="interactions" value="18"/>
</dbReference>
<dbReference type="GO" id="GO:0022857">
    <property type="term" value="F:transmembrane transporter activity"/>
    <property type="evidence" value="ECO:0007669"/>
    <property type="project" value="InterPro"/>
</dbReference>
<dbReference type="InterPro" id="IPR050367">
    <property type="entry name" value="APC_superfamily"/>
</dbReference>
<dbReference type="InterPro" id="IPR002293">
    <property type="entry name" value="AA/rel_permease1"/>
</dbReference>
<dbReference type="OrthoDB" id="43026at2157"/>
<proteinExistence type="predicted"/>
<name>K0IGY5_NITGG</name>
<evidence type="ECO:0000313" key="7">
    <source>
        <dbReference type="EMBL" id="AFU57082.1"/>
    </source>
</evidence>
<dbReference type="RefSeq" id="WP_015017655.1">
    <property type="nucleotide sequence ID" value="NC_018719.1"/>
</dbReference>
<feature type="transmembrane region" description="Helical" evidence="6">
    <location>
        <begin position="335"/>
        <end position="354"/>
    </location>
</feature>
<keyword evidence="8" id="KW-1185">Reference proteome</keyword>
<feature type="transmembrane region" description="Helical" evidence="6">
    <location>
        <begin position="50"/>
        <end position="70"/>
    </location>
</feature>
<dbReference type="GO" id="GO:0005886">
    <property type="term" value="C:plasma membrane"/>
    <property type="evidence" value="ECO:0007669"/>
    <property type="project" value="UniProtKB-SubCell"/>
</dbReference>
<dbReference type="AlphaFoldDB" id="K0IGY5"/>
<feature type="transmembrane region" description="Helical" evidence="6">
    <location>
        <begin position="240"/>
        <end position="264"/>
    </location>
</feature>
<organism evidence="7 8">
    <name type="scientific">Nitrososphaera gargensis (strain Ga9.2)</name>
    <dbReference type="NCBI Taxonomy" id="1237085"/>
    <lineage>
        <taxon>Archaea</taxon>
        <taxon>Nitrososphaerota</taxon>
        <taxon>Nitrososphaeria</taxon>
        <taxon>Nitrososphaerales</taxon>
        <taxon>Nitrososphaeraceae</taxon>
        <taxon>Nitrososphaera</taxon>
    </lineage>
</organism>
<dbReference type="Gene3D" id="1.20.1740.10">
    <property type="entry name" value="Amino acid/polyamine transporter I"/>
    <property type="match status" value="1"/>
</dbReference>
<feature type="transmembrane region" description="Helical" evidence="6">
    <location>
        <begin position="400"/>
        <end position="418"/>
    </location>
</feature>
<comment type="subcellular location">
    <subcellularLocation>
        <location evidence="1">Cell membrane</location>
        <topology evidence="1">Multi-pass membrane protein</topology>
    </subcellularLocation>
</comment>
<evidence type="ECO:0000256" key="3">
    <source>
        <dbReference type="ARBA" id="ARBA00022692"/>
    </source>
</evidence>
<evidence type="ECO:0000256" key="2">
    <source>
        <dbReference type="ARBA" id="ARBA00022475"/>
    </source>
</evidence>
<feature type="transmembrane region" description="Helical" evidence="6">
    <location>
        <begin position="293"/>
        <end position="314"/>
    </location>
</feature>
<gene>
    <name evidence="7" type="ordered locus">Ngar_c01320</name>
</gene>
<dbReference type="HOGENOM" id="CLU_007946_15_12_2"/>
<dbReference type="PANTHER" id="PTHR42770:SF11">
    <property type="entry name" value="INNER MEMBRANE TRANSPORT PROTEIN YBAT"/>
    <property type="match status" value="1"/>
</dbReference>
<feature type="transmembrane region" description="Helical" evidence="6">
    <location>
        <begin position="91"/>
        <end position="118"/>
    </location>
</feature>
<dbReference type="EMBL" id="CP002408">
    <property type="protein sequence ID" value="AFU57082.1"/>
    <property type="molecule type" value="Genomic_DNA"/>
</dbReference>
<evidence type="ECO:0000256" key="5">
    <source>
        <dbReference type="ARBA" id="ARBA00023136"/>
    </source>
</evidence>
<feature type="transmembrane region" description="Helical" evidence="6">
    <location>
        <begin position="424"/>
        <end position="443"/>
    </location>
</feature>
<evidence type="ECO:0000256" key="1">
    <source>
        <dbReference type="ARBA" id="ARBA00004651"/>
    </source>
</evidence>
<accession>K0IGY5</accession>
<feature type="transmembrane region" description="Helical" evidence="6">
    <location>
        <begin position="200"/>
        <end position="219"/>
    </location>
</feature>
<feature type="transmembrane region" description="Helical" evidence="6">
    <location>
        <begin position="160"/>
        <end position="180"/>
    </location>
</feature>
<evidence type="ECO:0000256" key="4">
    <source>
        <dbReference type="ARBA" id="ARBA00022989"/>
    </source>
</evidence>
<dbReference type="PANTHER" id="PTHR42770">
    <property type="entry name" value="AMINO ACID TRANSPORTER-RELATED"/>
    <property type="match status" value="1"/>
</dbReference>